<dbReference type="UniPathway" id="UPA00286"/>
<reference evidence="9 10" key="1">
    <citation type="submission" date="2019-07" db="EMBL/GenBank/DDBJ databases">
        <title>Whole genome shotgun sequence of Deinococcus cellulosilyticus NBRC 106333.</title>
        <authorList>
            <person name="Hosoyama A."/>
            <person name="Uohara A."/>
            <person name="Ohji S."/>
            <person name="Ichikawa N."/>
        </authorList>
    </citation>
    <scope>NUCLEOTIDE SEQUENCE [LARGE SCALE GENOMIC DNA]</scope>
    <source>
        <strain evidence="9 10">NBRC 106333</strain>
    </source>
</reference>
<organism evidence="9 10">
    <name type="scientific">Deinococcus cellulosilyticus (strain DSM 18568 / NBRC 106333 / KACC 11606 / 5516J-15)</name>
    <dbReference type="NCBI Taxonomy" id="1223518"/>
    <lineage>
        <taxon>Bacteria</taxon>
        <taxon>Thermotogati</taxon>
        <taxon>Deinococcota</taxon>
        <taxon>Deinococci</taxon>
        <taxon>Deinococcales</taxon>
        <taxon>Deinococcaceae</taxon>
        <taxon>Deinococcus</taxon>
    </lineage>
</organism>
<evidence type="ECO:0000256" key="7">
    <source>
        <dbReference type="SAM" id="SignalP"/>
    </source>
</evidence>
<dbReference type="SUPFAM" id="SSF52266">
    <property type="entry name" value="SGNH hydrolase"/>
    <property type="match status" value="1"/>
</dbReference>
<evidence type="ECO:0000256" key="1">
    <source>
        <dbReference type="ARBA" id="ARBA00004418"/>
    </source>
</evidence>
<evidence type="ECO:0000256" key="5">
    <source>
        <dbReference type="ARBA" id="ARBA00022764"/>
    </source>
</evidence>
<dbReference type="AlphaFoldDB" id="A0A511N0L0"/>
<comment type="subcellular location">
    <subcellularLocation>
        <location evidence="1">Periplasm</location>
    </subcellularLocation>
</comment>
<proteinExistence type="predicted"/>
<dbReference type="EMBL" id="BJXB01000007">
    <property type="protein sequence ID" value="GEM46384.1"/>
    <property type="molecule type" value="Genomic_DNA"/>
</dbReference>
<feature type="domain" description="AlgX/AlgJ SGNH hydrolase-like" evidence="8">
    <location>
        <begin position="44"/>
        <end position="300"/>
    </location>
</feature>
<protein>
    <submittedName>
        <fullName evidence="9">Alginate biosynthesis protein AlgX</fullName>
    </submittedName>
</protein>
<keyword evidence="4 7" id="KW-0732">Signal</keyword>
<evidence type="ECO:0000256" key="2">
    <source>
        <dbReference type="ARBA" id="ARBA00005182"/>
    </source>
</evidence>
<dbReference type="OrthoDB" id="57068at2"/>
<gene>
    <name evidence="9" type="primary">algX</name>
    <name evidence="9" type="ORF">DC3_20190</name>
</gene>
<evidence type="ECO:0000259" key="8">
    <source>
        <dbReference type="Pfam" id="PF16822"/>
    </source>
</evidence>
<evidence type="ECO:0000313" key="10">
    <source>
        <dbReference type="Proteomes" id="UP000321306"/>
    </source>
</evidence>
<name>A0A511N0L0_DEIC1</name>
<dbReference type="InterPro" id="IPR031811">
    <property type="entry name" value="ALGX/ALGJ_SGNH-like"/>
</dbReference>
<sequence length="430" mass="48651">MRFPLLCTLAFFCTGISAAQQLCDEAFFPSQYRTNDRWAMLAHQGKDGWLFGEMDWQVPQRNLDSREHLQQLVQAFKKQGTQVVMVDVPPRLPVHQNKLDPSRRPRPFSAQEYRNNYAALHRELQKLGIIAPNLLEDALKYKAGPYFQKTDHHWTTEAAKHVAGLIAKEILKLPAAKKIPGVPSTLKITRRPNNGSYARMANTICNSGYKDEVINSYEAVEKQQGSLLGEVSPDVVVVGTSFSERHEYTTDNSFPETLKHALQKDVLNAAVEGGGSFAALEAYLMSETYQKHRPRVLVWENTFYNGEINNSWALWRLIPLVRGGCSSTVAWKGTGNLSRRLTIDLPRSLKLGKDYALKLQFSDTRLLKFQTTLDYAVGSVGLQTERSWRIPNNGEYYTLLVRPDPMERITVHFEGSQPSGTYSAVLCKLK</sequence>
<dbReference type="RefSeq" id="WP_146884197.1">
    <property type="nucleotide sequence ID" value="NZ_BJXB01000007.1"/>
</dbReference>
<dbReference type="Pfam" id="PF16822">
    <property type="entry name" value="ALGX"/>
    <property type="match status" value="1"/>
</dbReference>
<dbReference type="GO" id="GO:0016740">
    <property type="term" value="F:transferase activity"/>
    <property type="evidence" value="ECO:0007669"/>
    <property type="project" value="UniProtKB-KW"/>
</dbReference>
<keyword evidence="6" id="KW-0016">Alginate biosynthesis</keyword>
<evidence type="ECO:0000313" key="9">
    <source>
        <dbReference type="EMBL" id="GEM46384.1"/>
    </source>
</evidence>
<evidence type="ECO:0000256" key="4">
    <source>
        <dbReference type="ARBA" id="ARBA00022729"/>
    </source>
</evidence>
<keyword evidence="5" id="KW-0574">Periplasm</keyword>
<dbReference type="Proteomes" id="UP000321306">
    <property type="component" value="Unassembled WGS sequence"/>
</dbReference>
<keyword evidence="3" id="KW-0808">Transferase</keyword>
<keyword evidence="10" id="KW-1185">Reference proteome</keyword>
<evidence type="ECO:0000256" key="6">
    <source>
        <dbReference type="ARBA" id="ARBA00022841"/>
    </source>
</evidence>
<evidence type="ECO:0000256" key="3">
    <source>
        <dbReference type="ARBA" id="ARBA00022679"/>
    </source>
</evidence>
<comment type="pathway">
    <text evidence="2">Glycan biosynthesis; alginate biosynthesis.</text>
</comment>
<accession>A0A511N0L0</accession>
<dbReference type="GO" id="GO:0042121">
    <property type="term" value="P:alginic acid biosynthetic process"/>
    <property type="evidence" value="ECO:0007669"/>
    <property type="project" value="UniProtKB-UniPathway"/>
</dbReference>
<feature type="signal peptide" evidence="7">
    <location>
        <begin position="1"/>
        <end position="19"/>
    </location>
</feature>
<comment type="caution">
    <text evidence="9">The sequence shown here is derived from an EMBL/GenBank/DDBJ whole genome shotgun (WGS) entry which is preliminary data.</text>
</comment>
<feature type="chain" id="PRO_5022030735" evidence="7">
    <location>
        <begin position="20"/>
        <end position="430"/>
    </location>
</feature>
<dbReference type="GO" id="GO:0042597">
    <property type="term" value="C:periplasmic space"/>
    <property type="evidence" value="ECO:0007669"/>
    <property type="project" value="UniProtKB-SubCell"/>
</dbReference>